<feature type="compositionally biased region" description="Gly residues" evidence="1">
    <location>
        <begin position="63"/>
        <end position="92"/>
    </location>
</feature>
<evidence type="ECO:0000259" key="2">
    <source>
        <dbReference type="Pfam" id="PF24845"/>
    </source>
</evidence>
<dbReference type="RefSeq" id="XP_065823827.1">
    <property type="nucleotide sequence ID" value="XM_065967755.1"/>
</dbReference>
<proteinExistence type="predicted"/>
<evidence type="ECO:0000313" key="3">
    <source>
        <dbReference type="EMBL" id="WWD21486.1"/>
    </source>
</evidence>
<evidence type="ECO:0000256" key="1">
    <source>
        <dbReference type="SAM" id="MobiDB-lite"/>
    </source>
</evidence>
<feature type="compositionally biased region" description="Low complexity" evidence="1">
    <location>
        <begin position="51"/>
        <end position="62"/>
    </location>
</feature>
<sequence>MDFIKKMATEKLQDAMGGDKQNQQQGQGYNDQQQGSYGGGAQQDSYGGGQQQSYGGQQDSYGGQQGSFGGDGQVSYGRGGFGGEQEGYGQTGGAQFNRPHGDGGASYGGGGLPNINSGAALQAANAHASNGDDNSSLFSQAFSFLGNMNKDDTDIDEDRVQQEHEQAYRQGNAGSLSAGALGSAAAMQALKQFTSGQGGATSSGGGDMQSKMIGMAMSEAAKLFDQSGGAASGDKQDAVTSAGQTIMKMLLKSQMTGMMGGGNSGGLSSLMGMASKFM</sequence>
<dbReference type="InterPro" id="IPR056138">
    <property type="entry name" value="DUF7721"/>
</dbReference>
<reference evidence="3" key="1">
    <citation type="submission" date="2017-08" db="EMBL/GenBank/DDBJ databases">
        <authorList>
            <person name="Cuomo C."/>
            <person name="Billmyre B."/>
            <person name="Heitman J."/>
        </authorList>
    </citation>
    <scope>NUCLEOTIDE SEQUENCE</scope>
    <source>
        <strain evidence="3">CBS 12478</strain>
    </source>
</reference>
<dbReference type="Pfam" id="PF24845">
    <property type="entry name" value="DUF7721"/>
    <property type="match status" value="1"/>
</dbReference>
<gene>
    <name evidence="3" type="ORF">CI109_105972</name>
</gene>
<name>A0AAJ8LQK2_9TREE</name>
<feature type="region of interest" description="Disordered" evidence="1">
    <location>
        <begin position="1"/>
        <end position="110"/>
    </location>
</feature>
<dbReference type="EMBL" id="CP144061">
    <property type="protein sequence ID" value="WWD21486.1"/>
    <property type="molecule type" value="Genomic_DNA"/>
</dbReference>
<protein>
    <recommendedName>
        <fullName evidence="2">DUF7721 domain-containing protein</fullName>
    </recommendedName>
</protein>
<organism evidence="3 4">
    <name type="scientific">Kwoniella shandongensis</name>
    <dbReference type="NCBI Taxonomy" id="1734106"/>
    <lineage>
        <taxon>Eukaryota</taxon>
        <taxon>Fungi</taxon>
        <taxon>Dikarya</taxon>
        <taxon>Basidiomycota</taxon>
        <taxon>Agaricomycotina</taxon>
        <taxon>Tremellomycetes</taxon>
        <taxon>Tremellales</taxon>
        <taxon>Cryptococcaceae</taxon>
        <taxon>Kwoniella</taxon>
    </lineage>
</organism>
<dbReference type="AlphaFoldDB" id="A0AAJ8LQK2"/>
<feature type="compositionally biased region" description="Gly residues" evidence="1">
    <location>
        <begin position="36"/>
        <end position="50"/>
    </location>
</feature>
<dbReference type="Proteomes" id="UP000322225">
    <property type="component" value="Chromosome 11"/>
</dbReference>
<reference evidence="3" key="2">
    <citation type="submission" date="2024-01" db="EMBL/GenBank/DDBJ databases">
        <title>Comparative genomics of Cryptococcus and Kwoniella reveals pathogenesis evolution and contrasting modes of karyotype evolution via chromosome fusion or intercentromeric recombination.</title>
        <authorList>
            <person name="Coelho M.A."/>
            <person name="David-Palma M."/>
            <person name="Shea T."/>
            <person name="Bowers K."/>
            <person name="McGinley-Smith S."/>
            <person name="Mohammad A.W."/>
            <person name="Gnirke A."/>
            <person name="Yurkov A.M."/>
            <person name="Nowrousian M."/>
            <person name="Sun S."/>
            <person name="Cuomo C.A."/>
            <person name="Heitman J."/>
        </authorList>
    </citation>
    <scope>NUCLEOTIDE SEQUENCE</scope>
    <source>
        <strain evidence="3">CBS 12478</strain>
    </source>
</reference>
<feature type="compositionally biased region" description="Low complexity" evidence="1">
    <location>
        <begin position="18"/>
        <end position="35"/>
    </location>
</feature>
<feature type="domain" description="DUF7721" evidence="2">
    <location>
        <begin position="119"/>
        <end position="198"/>
    </location>
</feature>
<keyword evidence="4" id="KW-1185">Reference proteome</keyword>
<accession>A0AAJ8LQK2</accession>
<evidence type="ECO:0000313" key="4">
    <source>
        <dbReference type="Proteomes" id="UP000322225"/>
    </source>
</evidence>
<dbReference type="PANTHER" id="PTHR39477">
    <property type="entry name" value="CHROMOSOME 8, WHOLE GENOME SHOTGUN SEQUENCE"/>
    <property type="match status" value="1"/>
</dbReference>
<dbReference type="PANTHER" id="PTHR39477:SF1">
    <property type="entry name" value="BETA-FLANKING PROTEIN"/>
    <property type="match status" value="1"/>
</dbReference>
<dbReference type="GeneID" id="43589278"/>
<dbReference type="KEGG" id="ksn:43589278"/>
<feature type="compositionally biased region" description="Basic and acidic residues" evidence="1">
    <location>
        <begin position="1"/>
        <end position="13"/>
    </location>
</feature>